<evidence type="ECO:0000256" key="3">
    <source>
        <dbReference type="ARBA" id="ARBA00023163"/>
    </source>
</evidence>
<dbReference type="PANTHER" id="PTHR46796:SF10">
    <property type="entry name" value="TRANSCRIPTIONAL ACTIVATOR FEAR"/>
    <property type="match status" value="1"/>
</dbReference>
<dbReference type="Pfam" id="PF07883">
    <property type="entry name" value="Cupin_2"/>
    <property type="match status" value="1"/>
</dbReference>
<dbReference type="InterPro" id="IPR050204">
    <property type="entry name" value="AraC_XylS_family_regulators"/>
</dbReference>
<keyword evidence="2" id="KW-0238">DNA-binding</keyword>
<dbReference type="GO" id="GO:0043565">
    <property type="term" value="F:sequence-specific DNA binding"/>
    <property type="evidence" value="ECO:0007669"/>
    <property type="project" value="InterPro"/>
</dbReference>
<dbReference type="PROSITE" id="PS01124">
    <property type="entry name" value="HTH_ARAC_FAMILY_2"/>
    <property type="match status" value="1"/>
</dbReference>
<dbReference type="SUPFAM" id="SSF46689">
    <property type="entry name" value="Homeodomain-like"/>
    <property type="match status" value="2"/>
</dbReference>
<keyword evidence="1" id="KW-0805">Transcription regulation</keyword>
<evidence type="ECO:0000259" key="4">
    <source>
        <dbReference type="PROSITE" id="PS01124"/>
    </source>
</evidence>
<dbReference type="OrthoDB" id="5740883at2"/>
<dbReference type="InterPro" id="IPR018060">
    <property type="entry name" value="HTH_AraC"/>
</dbReference>
<dbReference type="GO" id="GO:0003700">
    <property type="term" value="F:DNA-binding transcription factor activity"/>
    <property type="evidence" value="ECO:0007669"/>
    <property type="project" value="InterPro"/>
</dbReference>
<protein>
    <submittedName>
        <fullName evidence="5">AraC family transcriptional regulator</fullName>
    </submittedName>
</protein>
<dbReference type="RefSeq" id="WP_131914177.1">
    <property type="nucleotide sequence ID" value="NZ_OU594967.1"/>
</dbReference>
<dbReference type="Proteomes" id="UP000295565">
    <property type="component" value="Unassembled WGS sequence"/>
</dbReference>
<dbReference type="Pfam" id="PF12833">
    <property type="entry name" value="HTH_18"/>
    <property type="match status" value="1"/>
</dbReference>
<dbReference type="InterPro" id="IPR013096">
    <property type="entry name" value="Cupin_2"/>
</dbReference>
<reference evidence="5 6" key="1">
    <citation type="submission" date="2019-03" db="EMBL/GenBank/DDBJ databases">
        <title>Genomic Encyclopedia of Type Strains, Phase IV (KMG-IV): sequencing the most valuable type-strain genomes for metagenomic binning, comparative biology and taxonomic classification.</title>
        <authorList>
            <person name="Goeker M."/>
        </authorList>
    </citation>
    <scope>NUCLEOTIDE SEQUENCE [LARGE SCALE GENOMIC DNA]</scope>
    <source>
        <strain evidence="5 6">DSM 18577</strain>
    </source>
</reference>
<evidence type="ECO:0000256" key="2">
    <source>
        <dbReference type="ARBA" id="ARBA00023125"/>
    </source>
</evidence>
<dbReference type="InterPro" id="IPR020449">
    <property type="entry name" value="Tscrpt_reg_AraC-type_HTH"/>
</dbReference>
<dbReference type="InterPro" id="IPR011051">
    <property type="entry name" value="RmlC_Cupin_sf"/>
</dbReference>
<dbReference type="AlphaFoldDB" id="A0A4R1J7T5"/>
<dbReference type="EMBL" id="SMGD01000018">
    <property type="protein sequence ID" value="TCK46486.1"/>
    <property type="molecule type" value="Genomic_DNA"/>
</dbReference>
<feature type="domain" description="HTH araC/xylS-type" evidence="4">
    <location>
        <begin position="160"/>
        <end position="258"/>
    </location>
</feature>
<dbReference type="PRINTS" id="PR00032">
    <property type="entry name" value="HTHARAC"/>
</dbReference>
<comment type="caution">
    <text evidence="5">The sequence shown here is derived from an EMBL/GenBank/DDBJ whole genome shotgun (WGS) entry which is preliminary data.</text>
</comment>
<accession>A0A4R1J7T5</accession>
<dbReference type="InterPro" id="IPR009057">
    <property type="entry name" value="Homeodomain-like_sf"/>
</dbReference>
<dbReference type="Gene3D" id="2.60.120.10">
    <property type="entry name" value="Jelly Rolls"/>
    <property type="match status" value="1"/>
</dbReference>
<evidence type="ECO:0000313" key="6">
    <source>
        <dbReference type="Proteomes" id="UP000295565"/>
    </source>
</evidence>
<evidence type="ECO:0000256" key="1">
    <source>
        <dbReference type="ARBA" id="ARBA00023015"/>
    </source>
</evidence>
<dbReference type="PANTHER" id="PTHR46796">
    <property type="entry name" value="HTH-TYPE TRANSCRIPTIONAL ACTIVATOR RHAS-RELATED"/>
    <property type="match status" value="1"/>
</dbReference>
<sequence length="263" mass="29774">MAFSLQPVELQTLTKQAMLHCHDHHQIVIGLEGYIDFVIDGISNRVSRGQGVMVTSGKGHTFRGTGKNQILVLNLPAHNYFFSMEVHQRILPLLSKPGYFQLDQSAQQLILNLVKEISQYPGDKLLKRSCGDILLCLLEKHFLPVYQSNSSTAPRNFNLELLDQYIISRLDGPISVAQLASRVFLGESQFYARFKRQTGQTPSRYVTQLRVKQAQKLLEHTQMSIEGITQSCGFSSQSSFSHVFRRLTGFSPARYRNTHTSSQ</sequence>
<name>A0A4R1J7T5_9GAMM</name>
<dbReference type="SUPFAM" id="SSF51182">
    <property type="entry name" value="RmlC-like cupins"/>
    <property type="match status" value="1"/>
</dbReference>
<keyword evidence="3" id="KW-0804">Transcription</keyword>
<proteinExistence type="predicted"/>
<keyword evidence="6" id="KW-1185">Reference proteome</keyword>
<dbReference type="SMART" id="SM00342">
    <property type="entry name" value="HTH_ARAC"/>
    <property type="match status" value="1"/>
</dbReference>
<dbReference type="InterPro" id="IPR018062">
    <property type="entry name" value="HTH_AraC-typ_CS"/>
</dbReference>
<evidence type="ECO:0000313" key="5">
    <source>
        <dbReference type="EMBL" id="TCK46486.1"/>
    </source>
</evidence>
<dbReference type="InterPro" id="IPR014710">
    <property type="entry name" value="RmlC-like_jellyroll"/>
</dbReference>
<gene>
    <name evidence="5" type="ORF">EV690_3434</name>
</gene>
<organism evidence="5 6">
    <name type="scientific">Celerinatantimonas diazotrophica</name>
    <dbReference type="NCBI Taxonomy" id="412034"/>
    <lineage>
        <taxon>Bacteria</taxon>
        <taxon>Pseudomonadati</taxon>
        <taxon>Pseudomonadota</taxon>
        <taxon>Gammaproteobacteria</taxon>
        <taxon>Celerinatantimonadaceae</taxon>
        <taxon>Celerinatantimonas</taxon>
    </lineage>
</organism>
<dbReference type="PROSITE" id="PS00041">
    <property type="entry name" value="HTH_ARAC_FAMILY_1"/>
    <property type="match status" value="1"/>
</dbReference>
<dbReference type="Gene3D" id="1.10.10.60">
    <property type="entry name" value="Homeodomain-like"/>
    <property type="match status" value="2"/>
</dbReference>